<feature type="region of interest" description="Disordered" evidence="4">
    <location>
        <begin position="203"/>
        <end position="247"/>
    </location>
</feature>
<dbReference type="STRING" id="3469.A0A4Y7KMZ5"/>
<dbReference type="SUPFAM" id="SSF64356">
    <property type="entry name" value="SNARE-like"/>
    <property type="match status" value="1"/>
</dbReference>
<dbReference type="PANTHER" id="PTHR47461:SF1">
    <property type="entry name" value="PHYTOLONGIN PHYL1.2"/>
    <property type="match status" value="1"/>
</dbReference>
<dbReference type="PANTHER" id="PTHR47461">
    <property type="entry name" value="PHYTOLONGIN PHYL1.2"/>
    <property type="match status" value="1"/>
</dbReference>
<dbReference type="InterPro" id="IPR010908">
    <property type="entry name" value="Longin_dom"/>
</dbReference>
<proteinExistence type="inferred from homology"/>
<keyword evidence="8" id="KW-1185">Reference proteome</keyword>
<name>A0A4Y7KMZ5_PAPSO</name>
<feature type="transmembrane region" description="Helical" evidence="5">
    <location>
        <begin position="313"/>
        <end position="332"/>
    </location>
</feature>
<protein>
    <recommendedName>
        <fullName evidence="6">Longin domain-containing protein</fullName>
    </recommendedName>
</protein>
<gene>
    <name evidence="7" type="ORF">C5167_049194</name>
</gene>
<organism evidence="7 8">
    <name type="scientific">Papaver somniferum</name>
    <name type="common">Opium poppy</name>
    <dbReference type="NCBI Taxonomy" id="3469"/>
    <lineage>
        <taxon>Eukaryota</taxon>
        <taxon>Viridiplantae</taxon>
        <taxon>Streptophyta</taxon>
        <taxon>Embryophyta</taxon>
        <taxon>Tracheophyta</taxon>
        <taxon>Spermatophyta</taxon>
        <taxon>Magnoliopsida</taxon>
        <taxon>Ranunculales</taxon>
        <taxon>Papaveraceae</taxon>
        <taxon>Papaveroideae</taxon>
        <taxon>Papaver</taxon>
    </lineage>
</organism>
<comment type="subcellular location">
    <subcellularLocation>
        <location evidence="1">Membrane</location>
    </subcellularLocation>
</comment>
<keyword evidence="5" id="KW-1133">Transmembrane helix</keyword>
<keyword evidence="3 5" id="KW-0472">Membrane</keyword>
<dbReference type="EMBL" id="CM010722">
    <property type="protein sequence ID" value="RZC73710.1"/>
    <property type="molecule type" value="Genomic_DNA"/>
</dbReference>
<evidence type="ECO:0000256" key="5">
    <source>
        <dbReference type="SAM" id="Phobius"/>
    </source>
</evidence>
<dbReference type="OMA" id="GIWLAIC"/>
<dbReference type="InterPro" id="IPR011012">
    <property type="entry name" value="Longin-like_dom_sf"/>
</dbReference>
<dbReference type="Proteomes" id="UP000316621">
    <property type="component" value="Chromosome 8"/>
</dbReference>
<dbReference type="InterPro" id="IPR044783">
    <property type="entry name" value="PHYL"/>
</dbReference>
<evidence type="ECO:0000259" key="6">
    <source>
        <dbReference type="SMART" id="SM01270"/>
    </source>
</evidence>
<reference evidence="7 8" key="1">
    <citation type="journal article" date="2018" name="Science">
        <title>The opium poppy genome and morphinan production.</title>
        <authorList>
            <person name="Guo L."/>
            <person name="Winzer T."/>
            <person name="Yang X."/>
            <person name="Li Y."/>
            <person name="Ning Z."/>
            <person name="He Z."/>
            <person name="Teodor R."/>
            <person name="Lu Y."/>
            <person name="Bowser T.A."/>
            <person name="Graham I.A."/>
            <person name="Ye K."/>
        </authorList>
    </citation>
    <scope>NUCLEOTIDE SEQUENCE [LARGE SCALE GENOMIC DNA]</scope>
    <source>
        <strain evidence="8">cv. HN1</strain>
        <tissue evidence="7">Leaves</tissue>
    </source>
</reference>
<comment type="similarity">
    <text evidence="2">Belongs to the synaptobrevin family.</text>
</comment>
<dbReference type="AlphaFoldDB" id="A0A4Y7KMZ5"/>
<dbReference type="Gene3D" id="3.30.450.50">
    <property type="entry name" value="Longin domain"/>
    <property type="match status" value="1"/>
</dbReference>
<evidence type="ECO:0000256" key="3">
    <source>
        <dbReference type="ARBA" id="ARBA00023136"/>
    </source>
</evidence>
<evidence type="ECO:0000313" key="7">
    <source>
        <dbReference type="EMBL" id="RZC73710.1"/>
    </source>
</evidence>
<keyword evidence="5" id="KW-0812">Transmembrane</keyword>
<feature type="domain" description="Longin" evidence="6">
    <location>
        <begin position="96"/>
        <end position="175"/>
    </location>
</feature>
<dbReference type="GO" id="GO:0016020">
    <property type="term" value="C:membrane"/>
    <property type="evidence" value="ECO:0007669"/>
    <property type="project" value="UniProtKB-SubCell"/>
</dbReference>
<evidence type="ECO:0000256" key="1">
    <source>
        <dbReference type="ARBA" id="ARBA00004370"/>
    </source>
</evidence>
<evidence type="ECO:0000256" key="2">
    <source>
        <dbReference type="ARBA" id="ARBA00008025"/>
    </source>
</evidence>
<sequence length="341" mass="38308">MSKSIISRIIHSVSVFKDRLDRDGGGINRIGENEWFSLGVHEVWCILVSLSHLAELLLVSYNIMSSVQKSVYYCCVSKGNRILYSYTCGDNEIETLAAMCLERSPPYHVWYSQTIRKRTFGYLMEDEHIYFTIVDEGLGNAGVLQFLEHIKDEFKKITRDTKNGLKGSMSGLNSVCLQEQMVPVIRSLISSLEQVSQSRRIWMGENPSSHPGPSPSPEGNPNNQAEGATSTKMPLLGKPNKHDRKKMKDRIVEVAGGSDEQRRSTDRGVKIDVGSIEANSQGLAMSIQKCSNSARIKTSREHARRVWWRQVRIIIAIDILVCLVLFGIWLGICNGFHCISS</sequence>
<dbReference type="Gramene" id="RZC73710">
    <property type="protein sequence ID" value="RZC73710"/>
    <property type="gene ID" value="C5167_049194"/>
</dbReference>
<accession>A0A4Y7KMZ5</accession>
<dbReference type="SMART" id="SM01270">
    <property type="entry name" value="Longin"/>
    <property type="match status" value="1"/>
</dbReference>
<evidence type="ECO:0000256" key="4">
    <source>
        <dbReference type="SAM" id="MobiDB-lite"/>
    </source>
</evidence>
<evidence type="ECO:0000313" key="8">
    <source>
        <dbReference type="Proteomes" id="UP000316621"/>
    </source>
</evidence>